<dbReference type="OMA" id="PIEGCHY"/>
<keyword evidence="1" id="KW-0732">Signal</keyword>
<evidence type="ECO:0000313" key="3">
    <source>
        <dbReference type="Proteomes" id="UP000318571"/>
    </source>
</evidence>
<keyword evidence="3" id="KW-1185">Reference proteome</keyword>
<evidence type="ECO:0000256" key="1">
    <source>
        <dbReference type="SAM" id="SignalP"/>
    </source>
</evidence>
<reference evidence="2 3" key="1">
    <citation type="journal article" date="2018" name="Nat. Ecol. Evol.">
        <title>Genomic signatures of mitonuclear coevolution across populations of Tigriopus californicus.</title>
        <authorList>
            <person name="Barreto F.S."/>
            <person name="Watson E.T."/>
            <person name="Lima T.G."/>
            <person name="Willett C.S."/>
            <person name="Edmands S."/>
            <person name="Li W."/>
            <person name="Burton R.S."/>
        </authorList>
    </citation>
    <scope>NUCLEOTIDE SEQUENCE [LARGE SCALE GENOMIC DNA]</scope>
    <source>
        <strain evidence="2 3">San Diego</strain>
    </source>
</reference>
<sequence length="232" mass="26452">MFSRRLLNCKSSEAQVTSILILLLIQLSLVGPTLGQNYHVTYDKSGTEINRSPLDVYCYQFTWVGPIEEDYNKTKSCEQVELNDAIPGSPCFEPLVWTIGPNRMNGPDLEELERLCREEGNSDGRPCFPFCRKDDGDSCVTMTYTQRDVYKTIRYQSHFCGRGVDPSNQFKALEDSCHVQYSRDDFDVSACFCQTHKCNGSPWNVSPLSYSYMQVIAALVLFRPWVQVDGVF</sequence>
<dbReference type="Proteomes" id="UP000318571">
    <property type="component" value="Chromosome 9"/>
</dbReference>
<comment type="caution">
    <text evidence="2">The sequence shown here is derived from an EMBL/GenBank/DDBJ whole genome shotgun (WGS) entry which is preliminary data.</text>
</comment>
<proteinExistence type="predicted"/>
<dbReference type="EMBL" id="VCGU01000009">
    <property type="protein sequence ID" value="TRY70486.1"/>
    <property type="molecule type" value="Genomic_DNA"/>
</dbReference>
<dbReference type="OrthoDB" id="8187791at2759"/>
<feature type="chain" id="PRO_5021723623" description="Protein sleepless" evidence="1">
    <location>
        <begin position="36"/>
        <end position="232"/>
    </location>
</feature>
<name>A0A553NYH7_TIGCA</name>
<dbReference type="AlphaFoldDB" id="A0A553NYH7"/>
<protein>
    <recommendedName>
        <fullName evidence="4">Protein sleepless</fullName>
    </recommendedName>
</protein>
<accession>A0A553NYH7</accession>
<gene>
    <name evidence="2" type="ORF">TCAL_05416</name>
</gene>
<evidence type="ECO:0000313" key="2">
    <source>
        <dbReference type="EMBL" id="TRY70486.1"/>
    </source>
</evidence>
<evidence type="ECO:0008006" key="4">
    <source>
        <dbReference type="Google" id="ProtNLM"/>
    </source>
</evidence>
<feature type="signal peptide" evidence="1">
    <location>
        <begin position="1"/>
        <end position="35"/>
    </location>
</feature>
<organism evidence="2 3">
    <name type="scientific">Tigriopus californicus</name>
    <name type="common">Marine copepod</name>
    <dbReference type="NCBI Taxonomy" id="6832"/>
    <lineage>
        <taxon>Eukaryota</taxon>
        <taxon>Metazoa</taxon>
        <taxon>Ecdysozoa</taxon>
        <taxon>Arthropoda</taxon>
        <taxon>Crustacea</taxon>
        <taxon>Multicrustacea</taxon>
        <taxon>Hexanauplia</taxon>
        <taxon>Copepoda</taxon>
        <taxon>Harpacticoida</taxon>
        <taxon>Harpacticidae</taxon>
        <taxon>Tigriopus</taxon>
    </lineage>
</organism>
<feature type="non-terminal residue" evidence="2">
    <location>
        <position position="232"/>
    </location>
</feature>